<reference evidence="4" key="1">
    <citation type="submission" date="2020-08" db="EMBL/GenBank/DDBJ databases">
        <title>Genome public.</title>
        <authorList>
            <person name="Liu C."/>
            <person name="Sun Q."/>
        </authorList>
    </citation>
    <scope>NUCLEOTIDE SEQUENCE</scope>
    <source>
        <strain evidence="4">BX21</strain>
    </source>
</reference>
<dbReference type="Gene3D" id="3.40.50.1980">
    <property type="entry name" value="Nitrogenase molybdenum iron protein domain"/>
    <property type="match status" value="2"/>
</dbReference>
<sequence length="314" mass="34703">MYKRYKHLSLIIALMIIALSLIGCTNKKTDNGDGLDNSAPNESSLSIEDDFGNKVSFDKAPERIISLAPSNTEILFALGLGDKVVGVTSYDDYPEEVLEVEKIGDFSAINLEKIIELEPDLVIIYGEGNEEENARLKEAGIPVVGFEPESIDEIIDTINKIAKITGKTAEADSLTNSMMEKRDEIVNKVKGSPKVRVFYEIWHDPLMAAGPGSFMDQLIELAGGENIAKDAQDEYPQFDLEQLVERDPEVYLTSADMPEKTPEAMMARPGFENISAIKSGQVYVLDPNIVSRPGPRIIEALEIVAEKIHPEIFK</sequence>
<dbReference type="InterPro" id="IPR002491">
    <property type="entry name" value="ABC_transptr_periplasmic_BD"/>
</dbReference>
<dbReference type="PANTHER" id="PTHR30535">
    <property type="entry name" value="VITAMIN B12-BINDING PROTEIN"/>
    <property type="match status" value="1"/>
</dbReference>
<keyword evidence="2" id="KW-0732">Signal</keyword>
<organism evidence="4 5">
    <name type="scientific">Paratissierella segnis</name>
    <dbReference type="NCBI Taxonomy" id="2763679"/>
    <lineage>
        <taxon>Bacteria</taxon>
        <taxon>Bacillati</taxon>
        <taxon>Bacillota</taxon>
        <taxon>Tissierellia</taxon>
        <taxon>Tissierellales</taxon>
        <taxon>Tissierellaceae</taxon>
        <taxon>Paratissierella</taxon>
    </lineage>
</organism>
<comment type="caution">
    <text evidence="4">The sequence shown here is derived from an EMBL/GenBank/DDBJ whole genome shotgun (WGS) entry which is preliminary data.</text>
</comment>
<accession>A0A926ESX6</accession>
<dbReference type="Proteomes" id="UP000601171">
    <property type="component" value="Unassembled WGS sequence"/>
</dbReference>
<dbReference type="AlphaFoldDB" id="A0A926ESX6"/>
<dbReference type="Pfam" id="PF01497">
    <property type="entry name" value="Peripla_BP_2"/>
    <property type="match status" value="1"/>
</dbReference>
<protein>
    <submittedName>
        <fullName evidence="4">Cobalamin-binding protein</fullName>
    </submittedName>
</protein>
<dbReference type="GO" id="GO:0071281">
    <property type="term" value="P:cellular response to iron ion"/>
    <property type="evidence" value="ECO:0007669"/>
    <property type="project" value="TreeGrafter"/>
</dbReference>
<feature type="domain" description="Fe/B12 periplasmic-binding" evidence="3">
    <location>
        <begin position="63"/>
        <end position="314"/>
    </location>
</feature>
<dbReference type="EMBL" id="JACRTG010000031">
    <property type="protein sequence ID" value="MBC8589188.1"/>
    <property type="molecule type" value="Genomic_DNA"/>
</dbReference>
<dbReference type="RefSeq" id="WP_262430653.1">
    <property type="nucleotide sequence ID" value="NZ_JACRTG010000031.1"/>
</dbReference>
<dbReference type="SUPFAM" id="SSF53807">
    <property type="entry name" value="Helical backbone' metal receptor"/>
    <property type="match status" value="1"/>
</dbReference>
<gene>
    <name evidence="4" type="ORF">H8707_13285</name>
</gene>
<evidence type="ECO:0000256" key="2">
    <source>
        <dbReference type="ARBA" id="ARBA00022729"/>
    </source>
</evidence>
<evidence type="ECO:0000313" key="5">
    <source>
        <dbReference type="Proteomes" id="UP000601171"/>
    </source>
</evidence>
<dbReference type="NCBIfam" id="NF038402">
    <property type="entry name" value="TroA_like"/>
    <property type="match status" value="1"/>
</dbReference>
<dbReference type="PROSITE" id="PS50983">
    <property type="entry name" value="FE_B12_PBP"/>
    <property type="match status" value="1"/>
</dbReference>
<dbReference type="InterPro" id="IPR050902">
    <property type="entry name" value="ABC_Transporter_SBP"/>
</dbReference>
<evidence type="ECO:0000256" key="1">
    <source>
        <dbReference type="ARBA" id="ARBA00008814"/>
    </source>
</evidence>
<keyword evidence="5" id="KW-1185">Reference proteome</keyword>
<evidence type="ECO:0000259" key="3">
    <source>
        <dbReference type="PROSITE" id="PS50983"/>
    </source>
</evidence>
<dbReference type="PROSITE" id="PS51257">
    <property type="entry name" value="PROKAR_LIPOPROTEIN"/>
    <property type="match status" value="1"/>
</dbReference>
<dbReference type="CDD" id="cd01144">
    <property type="entry name" value="BtuF"/>
    <property type="match status" value="1"/>
</dbReference>
<evidence type="ECO:0000313" key="4">
    <source>
        <dbReference type="EMBL" id="MBC8589188.1"/>
    </source>
</evidence>
<dbReference type="PANTHER" id="PTHR30535:SF34">
    <property type="entry name" value="MOLYBDATE-BINDING PROTEIN MOLA"/>
    <property type="match status" value="1"/>
</dbReference>
<dbReference type="InterPro" id="IPR054828">
    <property type="entry name" value="Vit_B12_bind_prot"/>
</dbReference>
<name>A0A926ESX6_9FIRM</name>
<proteinExistence type="inferred from homology"/>
<comment type="similarity">
    <text evidence="1">Belongs to the bacterial solute-binding protein 8 family.</text>
</comment>